<dbReference type="FunFam" id="3.20.20.100:FF:000002">
    <property type="entry name" value="2,5-diketo-D-gluconic acid reductase A"/>
    <property type="match status" value="1"/>
</dbReference>
<evidence type="ECO:0000313" key="6">
    <source>
        <dbReference type="EMBL" id="EDT08817.1"/>
    </source>
</evidence>
<dbReference type="InterPro" id="IPR023210">
    <property type="entry name" value="NADP_OxRdtase_dom"/>
</dbReference>
<comment type="catalytic activity">
    <reaction evidence="4">
        <text>hydroxyacetone + NADP(+) = methylglyoxal + NADPH + H(+)</text>
        <dbReference type="Rhea" id="RHEA:27986"/>
        <dbReference type="ChEBI" id="CHEBI:15378"/>
        <dbReference type="ChEBI" id="CHEBI:17158"/>
        <dbReference type="ChEBI" id="CHEBI:27957"/>
        <dbReference type="ChEBI" id="CHEBI:57783"/>
        <dbReference type="ChEBI" id="CHEBI:58349"/>
    </reaction>
</comment>
<dbReference type="PRINTS" id="PR00069">
    <property type="entry name" value="ALDKETRDTASE"/>
</dbReference>
<dbReference type="GO" id="GO:0050580">
    <property type="term" value="F:2,5-didehydrogluconate reductase activity"/>
    <property type="evidence" value="ECO:0007669"/>
    <property type="project" value="UniProtKB-EC"/>
</dbReference>
<dbReference type="CDD" id="cd19140">
    <property type="entry name" value="AKR_AKR3F3"/>
    <property type="match status" value="1"/>
</dbReference>
<proteinExistence type="inferred from homology"/>
<dbReference type="PANTHER" id="PTHR43827">
    <property type="entry name" value="2,5-DIKETO-D-GLUCONIC ACID REDUCTASE"/>
    <property type="match status" value="1"/>
</dbReference>
<evidence type="ECO:0000256" key="2">
    <source>
        <dbReference type="ARBA" id="ARBA00022857"/>
    </source>
</evidence>
<organism evidence="6 7">
    <name type="scientific">Paraburkholderia graminis (strain ATCC 700544 / DSM 17151 / LMG 18924 / NCIMB 13744 / C4D1M)</name>
    <dbReference type="NCBI Taxonomy" id="396598"/>
    <lineage>
        <taxon>Bacteria</taxon>
        <taxon>Pseudomonadati</taxon>
        <taxon>Pseudomonadota</taxon>
        <taxon>Betaproteobacteria</taxon>
        <taxon>Burkholderiales</taxon>
        <taxon>Burkholderiaceae</taxon>
        <taxon>Paraburkholderia</taxon>
    </lineage>
</organism>
<dbReference type="PROSITE" id="PS00063">
    <property type="entry name" value="ALDOKETO_REDUCTASE_3"/>
    <property type="match status" value="1"/>
</dbReference>
<dbReference type="EMBL" id="ABLD01000015">
    <property type="protein sequence ID" value="EDT08817.1"/>
    <property type="molecule type" value="Genomic_DNA"/>
</dbReference>
<dbReference type="SUPFAM" id="SSF51430">
    <property type="entry name" value="NAD(P)-linked oxidoreductase"/>
    <property type="match status" value="1"/>
</dbReference>
<dbReference type="InterPro" id="IPR020471">
    <property type="entry name" value="AKR"/>
</dbReference>
<dbReference type="Gene3D" id="3.20.20.100">
    <property type="entry name" value="NADP-dependent oxidoreductase domain"/>
    <property type="match status" value="1"/>
</dbReference>
<accession>B1G556</accession>
<dbReference type="PROSITE" id="PS00798">
    <property type="entry name" value="ALDOKETO_REDUCTASE_1"/>
    <property type="match status" value="1"/>
</dbReference>
<dbReference type="PANTHER" id="PTHR43827:SF3">
    <property type="entry name" value="NADP-DEPENDENT OXIDOREDUCTASE DOMAIN-CONTAINING PROTEIN"/>
    <property type="match status" value="1"/>
</dbReference>
<comment type="caution">
    <text evidence="6">The sequence shown here is derived from an EMBL/GenBank/DDBJ whole genome shotgun (WGS) entry which is preliminary data.</text>
</comment>
<comment type="similarity">
    <text evidence="1">Belongs to the aldo/keto reductase family.</text>
</comment>
<protein>
    <submittedName>
        <fullName evidence="6">2,5-didehydrogluconate reductase</fullName>
        <ecNumber evidence="6">1.1.1.274</ecNumber>
    </submittedName>
</protein>
<evidence type="ECO:0000313" key="7">
    <source>
        <dbReference type="Proteomes" id="UP000005045"/>
    </source>
</evidence>
<evidence type="ECO:0000256" key="1">
    <source>
        <dbReference type="ARBA" id="ARBA00007905"/>
    </source>
</evidence>
<dbReference type="GO" id="GO:1990002">
    <property type="term" value="F:methylglyoxal reductase (NADPH) (acetol producing) activity"/>
    <property type="evidence" value="ECO:0007669"/>
    <property type="project" value="TreeGrafter"/>
</dbReference>
<dbReference type="Proteomes" id="UP000005045">
    <property type="component" value="Unassembled WGS sequence"/>
</dbReference>
<dbReference type="InterPro" id="IPR036812">
    <property type="entry name" value="NAD(P)_OxRdtase_dom_sf"/>
</dbReference>
<evidence type="ECO:0000256" key="4">
    <source>
        <dbReference type="ARBA" id="ARBA00049445"/>
    </source>
</evidence>
<keyword evidence="3 6" id="KW-0560">Oxidoreductase</keyword>
<dbReference type="EC" id="1.1.1.274" evidence="6"/>
<dbReference type="InterPro" id="IPR018170">
    <property type="entry name" value="Aldo/ket_reductase_CS"/>
</dbReference>
<dbReference type="GO" id="GO:0051596">
    <property type="term" value="P:methylglyoxal catabolic process"/>
    <property type="evidence" value="ECO:0007669"/>
    <property type="project" value="TreeGrafter"/>
</dbReference>
<gene>
    <name evidence="6" type="ORF">BgramDRAFT_4471</name>
</gene>
<dbReference type="PROSITE" id="PS00062">
    <property type="entry name" value="ALDOKETO_REDUCTASE_2"/>
    <property type="match status" value="1"/>
</dbReference>
<reference evidence="6 7" key="1">
    <citation type="submission" date="2008-03" db="EMBL/GenBank/DDBJ databases">
        <title>Sequencing of the draft genome and assembly of Burkholderia graminis C4D1M.</title>
        <authorList>
            <consortium name="US DOE Joint Genome Institute (JGI-PGF)"/>
            <person name="Copeland A."/>
            <person name="Lucas S."/>
            <person name="Lapidus A."/>
            <person name="Glavina del Rio T."/>
            <person name="Dalin E."/>
            <person name="Tice H."/>
            <person name="Bruce D."/>
            <person name="Goodwin L."/>
            <person name="Pitluck S."/>
            <person name="Larimer F."/>
            <person name="Land M.L."/>
            <person name="Hauser L."/>
            <person name="Tiedje J."/>
            <person name="Richardson P."/>
        </authorList>
    </citation>
    <scope>NUCLEOTIDE SEQUENCE [LARGE SCALE GENOMIC DNA]</scope>
    <source>
        <strain evidence="7">ATCC 700544 / DSM 17151 / LMG 18924 / NCIMB 13744 / C4D1M</strain>
    </source>
</reference>
<keyword evidence="2" id="KW-0521">NADP</keyword>
<name>B1G556_PARG4</name>
<evidence type="ECO:0000259" key="5">
    <source>
        <dbReference type="Pfam" id="PF00248"/>
    </source>
</evidence>
<evidence type="ECO:0000256" key="3">
    <source>
        <dbReference type="ARBA" id="ARBA00023002"/>
    </source>
</evidence>
<keyword evidence="7" id="KW-1185">Reference proteome</keyword>
<dbReference type="AlphaFoldDB" id="B1G556"/>
<feature type="domain" description="NADP-dependent oxidoreductase" evidence="5">
    <location>
        <begin position="73"/>
        <end position="315"/>
    </location>
</feature>
<sequence>MSDGDGRAPTLRLQRKKARVTFRALFVARRAVLWHTSFRVAKHRRTIKAMGLSFQPPGAAPVIEAHGARLPAIGLGTWRSTHDEGVQAVRAALAAGYRHIDTAARYENEQAVGQALAASGLPRDEVFVTTKVWHTELRAADFRRAAEASVARLGLDHVDLLLVHWPNPDVPLEETIGALCDAQRSGLTRHIGVSNFPAALLDRAVALASVPLAANQCEYHPYLDQTRVLDACRRHRMAFIAHTPLGSGKLLADPVIADIAREYGRKPAQIILRWLVQQPGVAAIPKSSNPLRIGENLAVFDFELDAGAMARIGALTRADGRVSKPAWHPEWDAPAHSSAADKP</sequence>
<dbReference type="Pfam" id="PF00248">
    <property type="entry name" value="Aldo_ket_red"/>
    <property type="match status" value="1"/>
</dbReference>